<dbReference type="InterPro" id="IPR037038">
    <property type="entry name" value="HepT-like_sf"/>
</dbReference>
<evidence type="ECO:0000256" key="4">
    <source>
        <dbReference type="ARBA" id="ARBA00024207"/>
    </source>
</evidence>
<keyword evidence="2" id="KW-0540">Nuclease</keyword>
<dbReference type="PANTHER" id="PTHR33397:SF5">
    <property type="entry name" value="RNASE YUTE-RELATED"/>
    <property type="match status" value="1"/>
</dbReference>
<evidence type="ECO:0000256" key="3">
    <source>
        <dbReference type="ARBA" id="ARBA00022801"/>
    </source>
</evidence>
<dbReference type="InterPro" id="IPR052379">
    <property type="entry name" value="Type_VII_TA_RNase"/>
</dbReference>
<comment type="similarity">
    <text evidence="4">Belongs to the HepT RNase toxin family.</text>
</comment>
<dbReference type="Proteomes" id="UP000605427">
    <property type="component" value="Unassembled WGS sequence"/>
</dbReference>
<protein>
    <recommendedName>
        <fullName evidence="7">DUF86 domain-containing protein</fullName>
    </recommendedName>
</protein>
<comment type="caution">
    <text evidence="5">The sequence shown here is derived from an EMBL/GenBank/DDBJ whole genome shotgun (WGS) entry which is preliminary data.</text>
</comment>
<dbReference type="EMBL" id="BMDD01000005">
    <property type="protein sequence ID" value="GGH84811.1"/>
    <property type="molecule type" value="Genomic_DNA"/>
</dbReference>
<organism evidence="5 6">
    <name type="scientific">Saccharibacillus endophyticus</name>
    <dbReference type="NCBI Taxonomy" id="2060666"/>
    <lineage>
        <taxon>Bacteria</taxon>
        <taxon>Bacillati</taxon>
        <taxon>Bacillota</taxon>
        <taxon>Bacilli</taxon>
        <taxon>Bacillales</taxon>
        <taxon>Paenibacillaceae</taxon>
        <taxon>Saccharibacillus</taxon>
    </lineage>
</organism>
<evidence type="ECO:0000256" key="1">
    <source>
        <dbReference type="ARBA" id="ARBA00022649"/>
    </source>
</evidence>
<accession>A0ABQ2A2A0</accession>
<proteinExistence type="inferred from homology"/>
<evidence type="ECO:0000313" key="6">
    <source>
        <dbReference type="Proteomes" id="UP000605427"/>
    </source>
</evidence>
<dbReference type="InterPro" id="IPR008201">
    <property type="entry name" value="HepT-like"/>
</dbReference>
<dbReference type="Pfam" id="PF01934">
    <property type="entry name" value="HepT-like"/>
    <property type="match status" value="1"/>
</dbReference>
<reference evidence="6" key="1">
    <citation type="journal article" date="2019" name="Int. J. Syst. Evol. Microbiol.">
        <title>The Global Catalogue of Microorganisms (GCM) 10K type strain sequencing project: providing services to taxonomists for standard genome sequencing and annotation.</title>
        <authorList>
            <consortium name="The Broad Institute Genomics Platform"/>
            <consortium name="The Broad Institute Genome Sequencing Center for Infectious Disease"/>
            <person name="Wu L."/>
            <person name="Ma J."/>
        </authorList>
    </citation>
    <scope>NUCLEOTIDE SEQUENCE [LARGE SCALE GENOMIC DNA]</scope>
    <source>
        <strain evidence="6">CCM 8702</strain>
    </source>
</reference>
<keyword evidence="6" id="KW-1185">Reference proteome</keyword>
<dbReference type="RefSeq" id="WP_172241548.1">
    <property type="nucleotide sequence ID" value="NZ_BMDD01000005.1"/>
</dbReference>
<evidence type="ECO:0000256" key="2">
    <source>
        <dbReference type="ARBA" id="ARBA00022722"/>
    </source>
</evidence>
<evidence type="ECO:0008006" key="7">
    <source>
        <dbReference type="Google" id="ProtNLM"/>
    </source>
</evidence>
<name>A0ABQ2A2A0_9BACL</name>
<keyword evidence="3" id="KW-0378">Hydrolase</keyword>
<keyword evidence="1" id="KW-1277">Toxin-antitoxin system</keyword>
<evidence type="ECO:0000313" key="5">
    <source>
        <dbReference type="EMBL" id="GGH84811.1"/>
    </source>
</evidence>
<dbReference type="Gene3D" id="1.20.120.580">
    <property type="entry name" value="bsu32300-like"/>
    <property type="match status" value="1"/>
</dbReference>
<sequence>MYYVNREQIEKRLLSLPQTIEAMRLVAAQWEGTLLQGLAQERALHLALEAVTDIGSYLIDGFIMRDAGSYEDIIDIIHGETVIDDELHEMLLRLVRLRRPLVQDYYEWDRKALHPLTMELPAALEHFADRVNRYLLSELGGSTKPN</sequence>
<gene>
    <name evidence="5" type="ORF">GCM10007362_40750</name>
</gene>
<dbReference type="PANTHER" id="PTHR33397">
    <property type="entry name" value="UPF0331 PROTEIN YUTE"/>
    <property type="match status" value="1"/>
</dbReference>